<dbReference type="RefSeq" id="WP_106349168.1">
    <property type="nucleotide sequence ID" value="NZ_PVUE01000008.1"/>
</dbReference>
<dbReference type="GO" id="GO:0016020">
    <property type="term" value="C:membrane"/>
    <property type="evidence" value="ECO:0007669"/>
    <property type="project" value="UniProtKB-SubCell"/>
</dbReference>
<comment type="subcellular location">
    <subcellularLocation>
        <location evidence="1">Membrane</location>
        <topology evidence="1">Multi-pass membrane protein</topology>
    </subcellularLocation>
</comment>
<evidence type="ECO:0000313" key="6">
    <source>
        <dbReference type="Proteomes" id="UP000237752"/>
    </source>
</evidence>
<dbReference type="EMBL" id="PVUE01000008">
    <property type="protein sequence ID" value="PRZ41790.1"/>
    <property type="molecule type" value="Genomic_DNA"/>
</dbReference>
<dbReference type="Pfam" id="PF07681">
    <property type="entry name" value="DoxX"/>
    <property type="match status" value="1"/>
</dbReference>
<gene>
    <name evidence="5" type="ORF">CLV47_108149</name>
</gene>
<dbReference type="OrthoDB" id="329282at2"/>
<name>A0A2T0ZZN0_9ACTN</name>
<protein>
    <submittedName>
        <fullName evidence="5">Putative membrane protein YphA (DoxX/SURF4 family)</fullName>
    </submittedName>
</protein>
<organism evidence="5 6">
    <name type="scientific">Antricoccus suffuscus</name>
    <dbReference type="NCBI Taxonomy" id="1629062"/>
    <lineage>
        <taxon>Bacteria</taxon>
        <taxon>Bacillati</taxon>
        <taxon>Actinomycetota</taxon>
        <taxon>Actinomycetes</taxon>
        <taxon>Geodermatophilales</taxon>
        <taxon>Antricoccaceae</taxon>
        <taxon>Antricoccus</taxon>
    </lineage>
</organism>
<accession>A0A2T0ZZN0</accession>
<keyword evidence="6" id="KW-1185">Reference proteome</keyword>
<keyword evidence="4" id="KW-0472">Membrane</keyword>
<reference evidence="5 6" key="1">
    <citation type="submission" date="2018-03" db="EMBL/GenBank/DDBJ databases">
        <title>Genomic Encyclopedia of Archaeal and Bacterial Type Strains, Phase II (KMG-II): from individual species to whole genera.</title>
        <authorList>
            <person name="Goeker M."/>
        </authorList>
    </citation>
    <scope>NUCLEOTIDE SEQUENCE [LARGE SCALE GENOMIC DNA]</scope>
    <source>
        <strain evidence="5 6">DSM 100065</strain>
    </source>
</reference>
<comment type="caution">
    <text evidence="5">The sequence shown here is derived from an EMBL/GenBank/DDBJ whole genome shotgun (WGS) entry which is preliminary data.</text>
</comment>
<keyword evidence="2" id="KW-0812">Transmembrane</keyword>
<dbReference type="Proteomes" id="UP000237752">
    <property type="component" value="Unassembled WGS sequence"/>
</dbReference>
<evidence type="ECO:0000256" key="4">
    <source>
        <dbReference type="ARBA" id="ARBA00023136"/>
    </source>
</evidence>
<dbReference type="InterPro" id="IPR032808">
    <property type="entry name" value="DoxX"/>
</dbReference>
<sequence length="143" mass="15219">MSLFRRIGRLLLSWIFIHGGVDTIRKPAGRIALAGPSLQQLREAVPSLTVSDANLVRANAVVQVVAGSALATGKLRRLSSLALIGSLVPTTLAGHPYWRIEDPAARNGQRTHFNKNLGLIGGLLISAGEPFAKPRSNCSNCSD</sequence>
<keyword evidence="3" id="KW-1133">Transmembrane helix</keyword>
<proteinExistence type="predicted"/>
<dbReference type="AlphaFoldDB" id="A0A2T0ZZN0"/>
<evidence type="ECO:0000313" key="5">
    <source>
        <dbReference type="EMBL" id="PRZ41790.1"/>
    </source>
</evidence>
<evidence type="ECO:0000256" key="2">
    <source>
        <dbReference type="ARBA" id="ARBA00022692"/>
    </source>
</evidence>
<evidence type="ECO:0000256" key="3">
    <source>
        <dbReference type="ARBA" id="ARBA00022989"/>
    </source>
</evidence>
<evidence type="ECO:0000256" key="1">
    <source>
        <dbReference type="ARBA" id="ARBA00004141"/>
    </source>
</evidence>